<accession>A0A1G4K7N2</accession>
<feature type="compositionally biased region" description="Polar residues" evidence="1">
    <location>
        <begin position="70"/>
        <end position="91"/>
    </location>
</feature>
<evidence type="ECO:0000313" key="2">
    <source>
        <dbReference type="EMBL" id="SCU99988.1"/>
    </source>
</evidence>
<protein>
    <submittedName>
        <fullName evidence="2">LAMI_0G02146g1_1</fullName>
    </submittedName>
</protein>
<feature type="compositionally biased region" description="Low complexity" evidence="1">
    <location>
        <begin position="113"/>
        <end position="124"/>
    </location>
</feature>
<proteinExistence type="predicted"/>
<evidence type="ECO:0000256" key="1">
    <source>
        <dbReference type="SAM" id="MobiDB-lite"/>
    </source>
</evidence>
<feature type="compositionally biased region" description="Polar residues" evidence="1">
    <location>
        <begin position="649"/>
        <end position="680"/>
    </location>
</feature>
<keyword evidence="3" id="KW-1185">Reference proteome</keyword>
<gene>
    <name evidence="2" type="ORF">LAMI_0G02146G</name>
</gene>
<name>A0A1G4K7N2_9SACH</name>
<dbReference type="Proteomes" id="UP000191024">
    <property type="component" value="Chromosome G"/>
</dbReference>
<feature type="compositionally biased region" description="Low complexity" evidence="1">
    <location>
        <begin position="688"/>
        <end position="700"/>
    </location>
</feature>
<evidence type="ECO:0000313" key="3">
    <source>
        <dbReference type="Proteomes" id="UP000191024"/>
    </source>
</evidence>
<feature type="compositionally biased region" description="Polar residues" evidence="1">
    <location>
        <begin position="40"/>
        <end position="54"/>
    </location>
</feature>
<feature type="region of interest" description="Disordered" evidence="1">
    <location>
        <begin position="636"/>
        <end position="700"/>
    </location>
</feature>
<organism evidence="2 3">
    <name type="scientific">Lachancea mirantina</name>
    <dbReference type="NCBI Taxonomy" id="1230905"/>
    <lineage>
        <taxon>Eukaryota</taxon>
        <taxon>Fungi</taxon>
        <taxon>Dikarya</taxon>
        <taxon>Ascomycota</taxon>
        <taxon>Saccharomycotina</taxon>
        <taxon>Saccharomycetes</taxon>
        <taxon>Saccharomycetales</taxon>
        <taxon>Saccharomycetaceae</taxon>
        <taxon>Lachancea</taxon>
    </lineage>
</organism>
<reference evidence="2 3" key="1">
    <citation type="submission" date="2016-03" db="EMBL/GenBank/DDBJ databases">
        <authorList>
            <person name="Devillers H."/>
        </authorList>
    </citation>
    <scope>NUCLEOTIDE SEQUENCE [LARGE SCALE GENOMIC DNA]</scope>
    <source>
        <strain evidence="2">CBS 11717</strain>
    </source>
</reference>
<dbReference type="AlphaFoldDB" id="A0A1G4K7N2"/>
<dbReference type="OrthoDB" id="4068467at2759"/>
<dbReference type="EMBL" id="LT598469">
    <property type="protein sequence ID" value="SCU99988.1"/>
    <property type="molecule type" value="Genomic_DNA"/>
</dbReference>
<sequence>MSSKSAYVNHVSFDDLSAGLCEEQLEQRMQKARLLSAFSSQSPRLLSPTVSNSDGMMGSPRDSYFAPSRRSLSPFETSGSSSASYLNNASRVTRARSELGVQGPELGRSLTEANSGSNSSSNASITRLKSAPGGPVDGWTSSRPRRSSLKTGSGLSALRDEIDSIDLSDSDPEMERVLDLRTAKNTQENSGSSKGYTTSAFSNLNEPEDKVMRGEYPVSKQPETQRRKTLAGMSDAEVLALEQKYESQSRTNYNMEQFDFGKQADVLIDSQNSKNLTSPANWSLTMYPSRPCVRHQALALTKVNRNFEKCLHERYGDDIPEAVRTVMCYISGREHTWSSVDWFVENMAKDGDHLVIVSCVCPYEELLKVPIRPSGTSLDEFDFGKQASNAYNRYSNRDAELTTLRQDLDRVARHHCTDLLNYYATRCVKKCIKISVELIKDKSTTSAWTSALALYKPDLQIVSTVSTNLQIKFKNSNVKLPFFVMRHYWTPTLVVPYEFIEPKKLKEGPDQTVSDEAKKLTTLPYEELLAGVDRIIKRTLKNPFEKNANNDSKNANDADASSINAYFPASFDTDHQFDEFERLGYLRPVPTHMTALSSKASSRGSGKSSRRCSRIQFMDDRGGIYKVKSLIDPENSITEDKSMVRKTKSATTPTPHTNLSRRSSAYSRETRKSTSSQPETVKNKKSGKLSGFFKKLGFNK</sequence>
<feature type="region of interest" description="Disordered" evidence="1">
    <location>
        <begin position="185"/>
        <end position="206"/>
    </location>
</feature>
<feature type="compositionally biased region" description="Polar residues" evidence="1">
    <location>
        <begin position="185"/>
        <end position="205"/>
    </location>
</feature>
<feature type="region of interest" description="Disordered" evidence="1">
    <location>
        <begin position="40"/>
        <end position="155"/>
    </location>
</feature>